<sequence length="175" mass="19513">MNIDQNLISSLDKASTEDKAEILALIEELEEVKKVEAARDGFINFVRSMWPSFIDGEHHKIMATAFERIARGELKRLIVNMPPRHTKSEFASYMLPAWFLGQYPNKKIIQTAHTAELSVGFGRRVRNLVDSEDFKKVFPELTLRPDSKAAGRWSTSVGGEYFAIGVGGAVTGKGA</sequence>
<evidence type="ECO:0000313" key="2">
    <source>
        <dbReference type="Proteomes" id="UP000263517"/>
    </source>
</evidence>
<accession>A0A350PAB1</accession>
<dbReference type="EMBL" id="DNAN01000739">
    <property type="protein sequence ID" value="HAW78228.1"/>
    <property type="molecule type" value="Genomic_DNA"/>
</dbReference>
<reference evidence="1 2" key="1">
    <citation type="journal article" date="2018" name="Nat. Biotechnol.">
        <title>A standardized bacterial taxonomy based on genome phylogeny substantially revises the tree of life.</title>
        <authorList>
            <person name="Parks D.H."/>
            <person name="Chuvochina M."/>
            <person name="Waite D.W."/>
            <person name="Rinke C."/>
            <person name="Skarshewski A."/>
            <person name="Chaumeil P.A."/>
            <person name="Hugenholtz P."/>
        </authorList>
    </citation>
    <scope>NUCLEOTIDE SEQUENCE [LARGE SCALE GENOMIC DNA]</scope>
    <source>
        <strain evidence="1">UBA11978</strain>
    </source>
</reference>
<gene>
    <name evidence="1" type="ORF">DCW74_21130</name>
</gene>
<dbReference type="AlphaFoldDB" id="A0A350PAB1"/>
<feature type="non-terminal residue" evidence="1">
    <location>
        <position position="175"/>
    </location>
</feature>
<protein>
    <submittedName>
        <fullName evidence="1">Terminase</fullName>
    </submittedName>
</protein>
<evidence type="ECO:0000313" key="1">
    <source>
        <dbReference type="EMBL" id="HAW78228.1"/>
    </source>
</evidence>
<dbReference type="Proteomes" id="UP000263517">
    <property type="component" value="Unassembled WGS sequence"/>
</dbReference>
<proteinExistence type="predicted"/>
<comment type="caution">
    <text evidence="1">The sequence shown here is derived from an EMBL/GenBank/DDBJ whole genome shotgun (WGS) entry which is preliminary data.</text>
</comment>
<organism evidence="1 2">
    <name type="scientific">Alteromonas australica</name>
    <dbReference type="NCBI Taxonomy" id="589873"/>
    <lineage>
        <taxon>Bacteria</taxon>
        <taxon>Pseudomonadati</taxon>
        <taxon>Pseudomonadota</taxon>
        <taxon>Gammaproteobacteria</taxon>
        <taxon>Alteromonadales</taxon>
        <taxon>Alteromonadaceae</taxon>
        <taxon>Alteromonas/Salinimonas group</taxon>
        <taxon>Alteromonas</taxon>
    </lineage>
</organism>
<name>A0A350PAB1_9ALTE</name>